<dbReference type="FunFam" id="2.70.170.10:FF:000053">
    <property type="entry name" value="Predicted protein"/>
    <property type="match status" value="1"/>
</dbReference>
<protein>
    <recommendedName>
        <fullName evidence="2">Neurotransmitter-gated ion-channel ligand-binding domain-containing protein</fullName>
    </recommendedName>
</protein>
<reference evidence="4" key="3">
    <citation type="submission" date="2015-06" db="UniProtKB">
        <authorList>
            <consortium name="EnsemblMetazoa"/>
        </authorList>
    </citation>
    <scope>IDENTIFICATION</scope>
</reference>
<dbReference type="EnsemblMetazoa" id="HelroT191586">
    <property type="protein sequence ID" value="HelroP191586"/>
    <property type="gene ID" value="HelroG191586"/>
</dbReference>
<dbReference type="GO" id="GO:0005230">
    <property type="term" value="F:extracellular ligand-gated monoatomic ion channel activity"/>
    <property type="evidence" value="ECO:0007669"/>
    <property type="project" value="InterPro"/>
</dbReference>
<dbReference type="EMBL" id="KB096411">
    <property type="protein sequence ID" value="ESO05085.1"/>
    <property type="molecule type" value="Genomic_DNA"/>
</dbReference>
<gene>
    <name evidence="4" type="primary">20211985</name>
    <name evidence="3" type="ORF">HELRODRAFT_191586</name>
</gene>
<name>T1FT38_HELRO</name>
<dbReference type="GO" id="GO:0004888">
    <property type="term" value="F:transmembrane signaling receptor activity"/>
    <property type="evidence" value="ECO:0007669"/>
    <property type="project" value="InterPro"/>
</dbReference>
<feature type="transmembrane region" description="Helical" evidence="1">
    <location>
        <begin position="196"/>
        <end position="224"/>
    </location>
</feature>
<dbReference type="GeneID" id="20211985"/>
<dbReference type="Proteomes" id="UP000015101">
    <property type="component" value="Unassembled WGS sequence"/>
</dbReference>
<keyword evidence="1" id="KW-0812">Transmembrane</keyword>
<organism evidence="4 5">
    <name type="scientific">Helobdella robusta</name>
    <name type="common">Californian leech</name>
    <dbReference type="NCBI Taxonomy" id="6412"/>
    <lineage>
        <taxon>Eukaryota</taxon>
        <taxon>Metazoa</taxon>
        <taxon>Spiralia</taxon>
        <taxon>Lophotrochozoa</taxon>
        <taxon>Annelida</taxon>
        <taxon>Clitellata</taxon>
        <taxon>Hirudinea</taxon>
        <taxon>Rhynchobdellida</taxon>
        <taxon>Glossiphoniidae</taxon>
        <taxon>Helobdella</taxon>
    </lineage>
</organism>
<dbReference type="HOGENOM" id="CLU_037554_0_0_1"/>
<dbReference type="PANTHER" id="PTHR18945">
    <property type="entry name" value="NEUROTRANSMITTER GATED ION CHANNEL"/>
    <property type="match status" value="1"/>
</dbReference>
<dbReference type="InParanoid" id="T1FT38"/>
<sequence length="320" mass="36889">MKDKDARVVFVRVIFKKIGEIDTAKECFSAEVVIQSKWREPLLDGFNQKDLKNLPLDGYWGPRLIISNILSESKDVVSSIVKISERNSNAYILNQRRLKGVFLENLELQEFPFDVQDITLTITTDLSEKDVELVVDPSERSIVDVRSFVDEQEWKLQTEVRTEVGLLGDVIVGKHSIGRQHPFIHFKCSAERRYQFFIWNIIVVMSITSYHKIASNFILLLTTIAFKTNISNSLPRISYLTYMDLYILGSWVIQCLMCAWHAIVGNLLVANDATFWTDKVVLIAFGVLYIVFLTLYILAMAYKIKSRKRRIANDKSITHL</sequence>
<feature type="domain" description="Neurotransmitter-gated ion-channel ligand-binding" evidence="2">
    <location>
        <begin position="4"/>
        <end position="158"/>
    </location>
</feature>
<dbReference type="RefSeq" id="XP_009017018.1">
    <property type="nucleotide sequence ID" value="XM_009018770.1"/>
</dbReference>
<proteinExistence type="predicted"/>
<feature type="transmembrane region" description="Helical" evidence="1">
    <location>
        <begin position="245"/>
        <end position="268"/>
    </location>
</feature>
<evidence type="ECO:0000259" key="2">
    <source>
        <dbReference type="Pfam" id="PF02931"/>
    </source>
</evidence>
<dbReference type="eggNOG" id="ENOG502S6MS">
    <property type="taxonomic scope" value="Eukaryota"/>
</dbReference>
<evidence type="ECO:0000313" key="3">
    <source>
        <dbReference type="EMBL" id="ESO05085.1"/>
    </source>
</evidence>
<dbReference type="InterPro" id="IPR036734">
    <property type="entry name" value="Neur_chan_lig-bd_sf"/>
</dbReference>
<keyword evidence="5" id="KW-1185">Reference proteome</keyword>
<reference evidence="3 5" key="2">
    <citation type="journal article" date="2013" name="Nature">
        <title>Insights into bilaterian evolution from three spiralian genomes.</title>
        <authorList>
            <person name="Simakov O."/>
            <person name="Marletaz F."/>
            <person name="Cho S.J."/>
            <person name="Edsinger-Gonzales E."/>
            <person name="Havlak P."/>
            <person name="Hellsten U."/>
            <person name="Kuo D.H."/>
            <person name="Larsson T."/>
            <person name="Lv J."/>
            <person name="Arendt D."/>
            <person name="Savage R."/>
            <person name="Osoegawa K."/>
            <person name="de Jong P."/>
            <person name="Grimwood J."/>
            <person name="Chapman J.A."/>
            <person name="Shapiro H."/>
            <person name="Aerts A."/>
            <person name="Otillar R.P."/>
            <person name="Terry A.Y."/>
            <person name="Boore J.L."/>
            <person name="Grigoriev I.V."/>
            <person name="Lindberg D.R."/>
            <person name="Seaver E.C."/>
            <person name="Weisblat D.A."/>
            <person name="Putnam N.H."/>
            <person name="Rokhsar D.S."/>
        </authorList>
    </citation>
    <scope>NUCLEOTIDE SEQUENCE</scope>
</reference>
<dbReference type="Gene3D" id="1.20.58.390">
    <property type="entry name" value="Neurotransmitter-gated ion-channel transmembrane domain"/>
    <property type="match status" value="1"/>
</dbReference>
<reference evidence="5" key="1">
    <citation type="submission" date="2012-12" db="EMBL/GenBank/DDBJ databases">
        <authorList>
            <person name="Hellsten U."/>
            <person name="Grimwood J."/>
            <person name="Chapman J.A."/>
            <person name="Shapiro H."/>
            <person name="Aerts A."/>
            <person name="Otillar R.P."/>
            <person name="Terry A.Y."/>
            <person name="Boore J.L."/>
            <person name="Simakov O."/>
            <person name="Marletaz F."/>
            <person name="Cho S.-J."/>
            <person name="Edsinger-Gonzales E."/>
            <person name="Havlak P."/>
            <person name="Kuo D.-H."/>
            <person name="Larsson T."/>
            <person name="Lv J."/>
            <person name="Arendt D."/>
            <person name="Savage R."/>
            <person name="Osoegawa K."/>
            <person name="de Jong P."/>
            <person name="Lindberg D.R."/>
            <person name="Seaver E.C."/>
            <person name="Weisblat D.A."/>
            <person name="Putnam N.H."/>
            <person name="Grigoriev I.V."/>
            <person name="Rokhsar D.S."/>
        </authorList>
    </citation>
    <scope>NUCLEOTIDE SEQUENCE</scope>
</reference>
<evidence type="ECO:0000313" key="4">
    <source>
        <dbReference type="EnsemblMetazoa" id="HelroP191586"/>
    </source>
</evidence>
<evidence type="ECO:0000313" key="5">
    <source>
        <dbReference type="Proteomes" id="UP000015101"/>
    </source>
</evidence>
<dbReference type="Pfam" id="PF02931">
    <property type="entry name" value="Neur_chan_LBD"/>
    <property type="match status" value="1"/>
</dbReference>
<dbReference type="EMBL" id="AMQM01004049">
    <property type="status" value="NOT_ANNOTATED_CDS"/>
    <property type="molecule type" value="Genomic_DNA"/>
</dbReference>
<dbReference type="AlphaFoldDB" id="T1FT38"/>
<dbReference type="OrthoDB" id="203862at2759"/>
<dbReference type="Gene3D" id="2.70.170.10">
    <property type="entry name" value="Neurotransmitter-gated ion-channel ligand-binding domain"/>
    <property type="match status" value="1"/>
</dbReference>
<dbReference type="InterPro" id="IPR038050">
    <property type="entry name" value="Neuro_actylchol_rec"/>
</dbReference>
<keyword evidence="1" id="KW-1133">Transmembrane helix</keyword>
<accession>T1FT38</accession>
<evidence type="ECO:0000256" key="1">
    <source>
        <dbReference type="SAM" id="Phobius"/>
    </source>
</evidence>
<dbReference type="InterPro" id="IPR006201">
    <property type="entry name" value="Neur_channel"/>
</dbReference>
<keyword evidence="1" id="KW-0472">Membrane</keyword>
<feature type="transmembrane region" description="Helical" evidence="1">
    <location>
        <begin position="280"/>
        <end position="302"/>
    </location>
</feature>
<dbReference type="SUPFAM" id="SSF63712">
    <property type="entry name" value="Nicotinic receptor ligand binding domain-like"/>
    <property type="match status" value="1"/>
</dbReference>
<dbReference type="CTD" id="20211985"/>
<dbReference type="InterPro" id="IPR006202">
    <property type="entry name" value="Neur_chan_lig-bd"/>
</dbReference>
<dbReference type="KEGG" id="hro:HELRODRAFT_191586"/>
<dbReference type="GO" id="GO:0016020">
    <property type="term" value="C:membrane"/>
    <property type="evidence" value="ECO:0007669"/>
    <property type="project" value="InterPro"/>
</dbReference>